<evidence type="ECO:0000256" key="7">
    <source>
        <dbReference type="SAM" id="Phobius"/>
    </source>
</evidence>
<dbReference type="InterPro" id="IPR027417">
    <property type="entry name" value="P-loop_NTPase"/>
</dbReference>
<keyword evidence="4 10" id="KW-0067">ATP-binding</keyword>
<evidence type="ECO:0000259" key="9">
    <source>
        <dbReference type="PROSITE" id="PS50929"/>
    </source>
</evidence>
<dbReference type="SMART" id="SM00382">
    <property type="entry name" value="AAA"/>
    <property type="match status" value="1"/>
</dbReference>
<feature type="domain" description="ABC transporter" evidence="8">
    <location>
        <begin position="358"/>
        <end position="608"/>
    </location>
</feature>
<dbReference type="Gene3D" id="1.20.1560.10">
    <property type="entry name" value="ABC transporter type 1, transmembrane domain"/>
    <property type="match status" value="1"/>
</dbReference>
<dbReference type="PANTHER" id="PTHR43394:SF1">
    <property type="entry name" value="ATP-BINDING CASSETTE SUB-FAMILY B MEMBER 10, MITOCHONDRIAL"/>
    <property type="match status" value="1"/>
</dbReference>
<comment type="caution">
    <text evidence="10">The sequence shown here is derived from an EMBL/GenBank/DDBJ whole genome shotgun (WGS) entry which is preliminary data.</text>
</comment>
<evidence type="ECO:0000256" key="3">
    <source>
        <dbReference type="ARBA" id="ARBA00022741"/>
    </source>
</evidence>
<reference evidence="11" key="1">
    <citation type="journal article" date="2019" name="Int. J. Syst. Evol. Microbiol.">
        <title>The Global Catalogue of Microorganisms (GCM) 10K type strain sequencing project: providing services to taxonomists for standard genome sequencing and annotation.</title>
        <authorList>
            <consortium name="The Broad Institute Genomics Platform"/>
            <consortium name="The Broad Institute Genome Sequencing Center for Infectious Disease"/>
            <person name="Wu L."/>
            <person name="Ma J."/>
        </authorList>
    </citation>
    <scope>NUCLEOTIDE SEQUENCE [LARGE SCALE GENOMIC DNA]</scope>
    <source>
        <strain evidence="11">JCM 16904</strain>
    </source>
</reference>
<keyword evidence="3" id="KW-0547">Nucleotide-binding</keyword>
<gene>
    <name evidence="10" type="ORF">GCM10022224_017560</name>
</gene>
<dbReference type="PANTHER" id="PTHR43394">
    <property type="entry name" value="ATP-DEPENDENT PERMEASE MDL1, MITOCHONDRIAL"/>
    <property type="match status" value="1"/>
</dbReference>
<dbReference type="InterPro" id="IPR036640">
    <property type="entry name" value="ABC1_TM_sf"/>
</dbReference>
<dbReference type="GO" id="GO:0005524">
    <property type="term" value="F:ATP binding"/>
    <property type="evidence" value="ECO:0007669"/>
    <property type="project" value="UniProtKB-KW"/>
</dbReference>
<dbReference type="SUPFAM" id="SSF52540">
    <property type="entry name" value="P-loop containing nucleoside triphosphate hydrolases"/>
    <property type="match status" value="1"/>
</dbReference>
<evidence type="ECO:0000256" key="5">
    <source>
        <dbReference type="ARBA" id="ARBA00022989"/>
    </source>
</evidence>
<dbReference type="EMBL" id="BAAAZP010000027">
    <property type="protein sequence ID" value="GAA3654971.1"/>
    <property type="molecule type" value="Genomic_DNA"/>
</dbReference>
<evidence type="ECO:0000313" key="11">
    <source>
        <dbReference type="Proteomes" id="UP001500902"/>
    </source>
</evidence>
<protein>
    <submittedName>
        <fullName evidence="10">ABC transporter ATP-binding protein</fullName>
    </submittedName>
</protein>
<accession>A0ABP7BD51</accession>
<organism evidence="10 11">
    <name type="scientific">Nonomuraea antimicrobica</name>
    <dbReference type="NCBI Taxonomy" id="561173"/>
    <lineage>
        <taxon>Bacteria</taxon>
        <taxon>Bacillati</taxon>
        <taxon>Actinomycetota</taxon>
        <taxon>Actinomycetes</taxon>
        <taxon>Streptosporangiales</taxon>
        <taxon>Streptosporangiaceae</taxon>
        <taxon>Nonomuraea</taxon>
    </lineage>
</organism>
<dbReference type="SUPFAM" id="SSF90123">
    <property type="entry name" value="ABC transporter transmembrane region"/>
    <property type="match status" value="1"/>
</dbReference>
<dbReference type="Pfam" id="PF00664">
    <property type="entry name" value="ABC_membrane"/>
    <property type="match status" value="1"/>
</dbReference>
<dbReference type="Gene3D" id="3.40.50.300">
    <property type="entry name" value="P-loop containing nucleotide triphosphate hydrolases"/>
    <property type="match status" value="1"/>
</dbReference>
<dbReference type="Proteomes" id="UP001500902">
    <property type="component" value="Unassembled WGS sequence"/>
</dbReference>
<feature type="domain" description="ABC transmembrane type-1" evidence="9">
    <location>
        <begin position="42"/>
        <end position="323"/>
    </location>
</feature>
<dbReference type="InterPro" id="IPR011527">
    <property type="entry name" value="ABC1_TM_dom"/>
</dbReference>
<evidence type="ECO:0000313" key="10">
    <source>
        <dbReference type="EMBL" id="GAA3654971.1"/>
    </source>
</evidence>
<feature type="transmembrane region" description="Helical" evidence="7">
    <location>
        <begin position="161"/>
        <end position="191"/>
    </location>
</feature>
<dbReference type="PROSITE" id="PS50929">
    <property type="entry name" value="ABC_TM1F"/>
    <property type="match status" value="1"/>
</dbReference>
<comment type="subcellular location">
    <subcellularLocation>
        <location evidence="1">Cell membrane</location>
        <topology evidence="1">Multi-pass membrane protein</topology>
    </subcellularLocation>
</comment>
<keyword evidence="6 7" id="KW-0472">Membrane</keyword>
<evidence type="ECO:0000256" key="1">
    <source>
        <dbReference type="ARBA" id="ARBA00004651"/>
    </source>
</evidence>
<dbReference type="PROSITE" id="PS50893">
    <property type="entry name" value="ABC_TRANSPORTER_2"/>
    <property type="match status" value="1"/>
</dbReference>
<dbReference type="InterPro" id="IPR039421">
    <property type="entry name" value="Type_1_exporter"/>
</dbReference>
<keyword evidence="11" id="KW-1185">Reference proteome</keyword>
<dbReference type="InterPro" id="IPR003439">
    <property type="entry name" value="ABC_transporter-like_ATP-bd"/>
</dbReference>
<dbReference type="Pfam" id="PF00005">
    <property type="entry name" value="ABC_tran"/>
    <property type="match status" value="1"/>
</dbReference>
<dbReference type="PROSITE" id="PS00211">
    <property type="entry name" value="ABC_TRANSPORTER_1"/>
    <property type="match status" value="1"/>
</dbReference>
<dbReference type="InterPro" id="IPR003593">
    <property type="entry name" value="AAA+_ATPase"/>
</dbReference>
<keyword evidence="5 7" id="KW-1133">Transmembrane helix</keyword>
<proteinExistence type="predicted"/>
<feature type="transmembrane region" description="Helical" evidence="7">
    <location>
        <begin position="262"/>
        <end position="285"/>
    </location>
</feature>
<evidence type="ECO:0000259" key="8">
    <source>
        <dbReference type="PROSITE" id="PS50893"/>
    </source>
</evidence>
<name>A0ABP7BD51_9ACTN</name>
<evidence type="ECO:0000256" key="2">
    <source>
        <dbReference type="ARBA" id="ARBA00022692"/>
    </source>
</evidence>
<evidence type="ECO:0000256" key="6">
    <source>
        <dbReference type="ARBA" id="ARBA00023136"/>
    </source>
</evidence>
<keyword evidence="2 7" id="KW-0812">Transmembrane</keyword>
<sequence>MSPASAADDAPGDDLPRRPLHHAAAVALLSWRAGPGLVVCQLAVTIVTGLLPTGTVWGTKLLVDGLTAGDPDQALRAAGGLALLGLASGVLPHLTAYLRAELDRRLDRLLQDELYTAVTGFQGLSRFENPVFLDRLRMAAEATGGALTPVTSGLFDAGRNVITLVGLLFSLTLLSPAMAGLVTVAAVPVLIARMAMVRRRVGVLAGLSATARRQILYSSLITDVRAAKEVRLFGLGGFLKGRVLGELARSQAGERRLDRREAVIQSLLALLSTAVAGAGLLWAVFSALSGGLSLGDVTAFVAAVAGTQTALTGLVETVAGAHQALLLFGYHAEVTSMPDDLLPPPRESAELPAMRHGIELRDVWFRYDDSHPWVLRGVDLTIPYGASVALVGLNGAGKSTLIKLLCRFYDPTRGAIYWDGADLRDVPPGELRRRMGVLFQDYMCYDLTAAENIAMGEIDALPDRARIEAAARLAGAHDIVRTLPRGYDTLLSRIFFGLEDENDPQAGVVLSGGQWQRLALARALLREGRDLLILDEPSAGLDAQAEHEIHSRLVEHRAGRTSLLVSHRLGAVRAADVIVVLRDGEIVEQGTHDDLMAVGGEYAELFELQAKDYLAEAEPARTLLR</sequence>
<evidence type="ECO:0000256" key="4">
    <source>
        <dbReference type="ARBA" id="ARBA00022840"/>
    </source>
</evidence>
<dbReference type="RefSeq" id="WP_344874823.1">
    <property type="nucleotide sequence ID" value="NZ_BAAAZP010000027.1"/>
</dbReference>
<dbReference type="InterPro" id="IPR017871">
    <property type="entry name" value="ABC_transporter-like_CS"/>
</dbReference>